<organism evidence="4 5">
    <name type="scientific">Solobacterium moorei F0204</name>
    <dbReference type="NCBI Taxonomy" id="706433"/>
    <lineage>
        <taxon>Bacteria</taxon>
        <taxon>Bacillati</taxon>
        <taxon>Bacillota</taxon>
        <taxon>Erysipelotrichia</taxon>
        <taxon>Erysipelotrichales</taxon>
        <taxon>Erysipelotrichaceae</taxon>
        <taxon>Solobacterium</taxon>
    </lineage>
</organism>
<dbReference type="InterPro" id="IPR011990">
    <property type="entry name" value="TPR-like_helical_dom_sf"/>
</dbReference>
<gene>
    <name evidence="4" type="ORF">HMPREF9430_02045</name>
</gene>
<dbReference type="InterPro" id="IPR019734">
    <property type="entry name" value="TPR_rpt"/>
</dbReference>
<keyword evidence="2" id="KW-0802">TPR repeat</keyword>
<dbReference type="PANTHER" id="PTHR46558:SF11">
    <property type="entry name" value="HTH-TYPE TRANSCRIPTIONAL REGULATOR XRE"/>
    <property type="match status" value="1"/>
</dbReference>
<dbReference type="SUPFAM" id="SSF47413">
    <property type="entry name" value="lambda repressor-like DNA-binding domains"/>
    <property type="match status" value="1"/>
</dbReference>
<feature type="domain" description="HTH cro/C1-type" evidence="3">
    <location>
        <begin position="19"/>
        <end position="73"/>
    </location>
</feature>
<dbReference type="AlphaFoldDB" id="E7MR54"/>
<dbReference type="PROSITE" id="PS50005">
    <property type="entry name" value="TPR"/>
    <property type="match status" value="1"/>
</dbReference>
<dbReference type="PROSITE" id="PS50943">
    <property type="entry name" value="HTH_CROC1"/>
    <property type="match status" value="1"/>
</dbReference>
<dbReference type="eggNOG" id="COG1396">
    <property type="taxonomic scope" value="Bacteria"/>
</dbReference>
<evidence type="ECO:0000313" key="5">
    <source>
        <dbReference type="Proteomes" id="UP000004097"/>
    </source>
</evidence>
<dbReference type="CDD" id="cd00093">
    <property type="entry name" value="HTH_XRE"/>
    <property type="match status" value="1"/>
</dbReference>
<dbReference type="PANTHER" id="PTHR46558">
    <property type="entry name" value="TRACRIPTIONAL REGULATORY PROTEIN-RELATED-RELATED"/>
    <property type="match status" value="1"/>
</dbReference>
<feature type="non-terminal residue" evidence="4">
    <location>
        <position position="1"/>
    </location>
</feature>
<dbReference type="Proteomes" id="UP000004097">
    <property type="component" value="Unassembled WGS sequence"/>
</dbReference>
<dbReference type="SMART" id="SM00530">
    <property type="entry name" value="HTH_XRE"/>
    <property type="match status" value="1"/>
</dbReference>
<evidence type="ECO:0000259" key="3">
    <source>
        <dbReference type="PROSITE" id="PS50943"/>
    </source>
</evidence>
<keyword evidence="5" id="KW-1185">Reference proteome</keyword>
<feature type="repeat" description="TPR" evidence="2">
    <location>
        <begin position="260"/>
        <end position="293"/>
    </location>
</feature>
<reference evidence="4 5" key="1">
    <citation type="submission" date="2010-08" db="EMBL/GenBank/DDBJ databases">
        <authorList>
            <person name="Weinstock G."/>
            <person name="Sodergren E."/>
            <person name="Clifton S."/>
            <person name="Fulton L."/>
            <person name="Fulton B."/>
            <person name="Courtney L."/>
            <person name="Fronick C."/>
            <person name="Harrison M."/>
            <person name="Strong C."/>
            <person name="Farmer C."/>
            <person name="Delahaunty K."/>
            <person name="Markovic C."/>
            <person name="Hall O."/>
            <person name="Minx P."/>
            <person name="Tomlinson C."/>
            <person name="Mitreva M."/>
            <person name="Hou S."/>
            <person name="Chen J."/>
            <person name="Wollam A."/>
            <person name="Pepin K.H."/>
            <person name="Johnson M."/>
            <person name="Bhonagiri V."/>
            <person name="Zhang X."/>
            <person name="Suruliraj S."/>
            <person name="Warren W."/>
            <person name="Chinwalla A."/>
            <person name="Mardis E.R."/>
            <person name="Wilson R.K."/>
        </authorList>
    </citation>
    <scope>NUCLEOTIDE SEQUENCE [LARGE SCALE GENOMIC DNA]</scope>
    <source>
        <strain evidence="4 5">F0204</strain>
    </source>
</reference>
<proteinExistence type="predicted"/>
<dbReference type="InterPro" id="IPR010982">
    <property type="entry name" value="Lambda_DNA-bd_dom_sf"/>
</dbReference>
<dbReference type="Gene3D" id="1.10.260.40">
    <property type="entry name" value="lambda repressor-like DNA-binding domains"/>
    <property type="match status" value="1"/>
</dbReference>
<evidence type="ECO:0000313" key="4">
    <source>
        <dbReference type="EMBL" id="EFW23422.1"/>
    </source>
</evidence>
<dbReference type="Gene3D" id="1.25.40.10">
    <property type="entry name" value="Tetratricopeptide repeat domain"/>
    <property type="match status" value="2"/>
</dbReference>
<dbReference type="InterPro" id="IPR001387">
    <property type="entry name" value="Cro/C1-type_HTH"/>
</dbReference>
<dbReference type="HOGENOM" id="CLU_793488_0_0_9"/>
<evidence type="ECO:0000256" key="2">
    <source>
        <dbReference type="PROSITE-ProRule" id="PRU00339"/>
    </source>
</evidence>
<evidence type="ECO:0000256" key="1">
    <source>
        <dbReference type="ARBA" id="ARBA00023125"/>
    </source>
</evidence>
<dbReference type="SUPFAM" id="SSF48452">
    <property type="entry name" value="TPR-like"/>
    <property type="match status" value="1"/>
</dbReference>
<dbReference type="GO" id="GO:0003677">
    <property type="term" value="F:DNA binding"/>
    <property type="evidence" value="ECO:0007669"/>
    <property type="project" value="UniProtKB-KW"/>
</dbReference>
<protein>
    <submittedName>
        <fullName evidence="4">DNA-binding helix-turn-helix protein</fullName>
    </submittedName>
</protein>
<name>E7MR54_9FIRM</name>
<dbReference type="SUPFAM" id="SSF81901">
    <property type="entry name" value="HCP-like"/>
    <property type="match status" value="1"/>
</dbReference>
<keyword evidence="1 4" id="KW-0238">DNA-binding</keyword>
<dbReference type="Pfam" id="PF01381">
    <property type="entry name" value="HTH_3"/>
    <property type="match status" value="1"/>
</dbReference>
<accession>E7MR54</accession>
<comment type="caution">
    <text evidence="4">The sequence shown here is derived from an EMBL/GenBank/DDBJ whole genome shotgun (WGS) entry which is preliminary data.</text>
</comment>
<dbReference type="STRING" id="706433.HMPREF9430_02045"/>
<dbReference type="EMBL" id="AECQ01000042">
    <property type="protein sequence ID" value="EFW23422.1"/>
    <property type="molecule type" value="Genomic_DNA"/>
</dbReference>
<sequence length="349" mass="41161">YMSQIEYTRRCTMTLGKTLKQLRKETFLSQEQLAAKLNITAQAVSKWENEESYPDILFLPKIAAIFGIKIDELFDYNQESAYQQIENMLNHERYFTHADFSKSENFLVQQLSVNPNDLHALTLLGDLYHEYALKLDEKAAAYTKQALALNPDDKTLHNTFHHAMHGGRLDWNVANHSELIQYYQNFIQEHPTITRAYLYLLDNLIDDDRLDEAKKVLERRSAIIQDCFNDFYHLLIHESTYGFQATRKEYDIYLEKNQEWQAYFLVAGRYASHGEYEKAISLFEKSFALQPKPRYIDHLESIAQLYLCMHQNNNAKQAYKRELQLLKEEWQQEDSADVQKVKALLAKYN</sequence>